<sequence>MESQVLSSSWFRKFQLVKGLEKRLILVMLIRYELVYTIVRYSVGECIIMVKVIFMTLRGCLDTHNVWNVRFFPLIHPPPSGGSILMRSVVNRLTEEGGRPQTISFTERTNLNNSESIELFRKLH</sequence>
<proteinExistence type="predicted"/>
<dbReference type="Proteomes" id="UP001054945">
    <property type="component" value="Unassembled WGS sequence"/>
</dbReference>
<dbReference type="EMBL" id="BPLR01021562">
    <property type="protein sequence ID" value="GIX91155.1"/>
    <property type="molecule type" value="Genomic_DNA"/>
</dbReference>
<accession>A0AAV4P3K2</accession>
<keyword evidence="2" id="KW-1185">Reference proteome</keyword>
<gene>
    <name evidence="1" type="ORF">CEXT_80781</name>
</gene>
<protein>
    <submittedName>
        <fullName evidence="1">Uncharacterized protein</fullName>
    </submittedName>
</protein>
<name>A0AAV4P3K2_CAEEX</name>
<dbReference type="AlphaFoldDB" id="A0AAV4P3K2"/>
<comment type="caution">
    <text evidence="1">The sequence shown here is derived from an EMBL/GenBank/DDBJ whole genome shotgun (WGS) entry which is preliminary data.</text>
</comment>
<evidence type="ECO:0000313" key="2">
    <source>
        <dbReference type="Proteomes" id="UP001054945"/>
    </source>
</evidence>
<evidence type="ECO:0000313" key="1">
    <source>
        <dbReference type="EMBL" id="GIX91155.1"/>
    </source>
</evidence>
<reference evidence="1 2" key="1">
    <citation type="submission" date="2021-06" db="EMBL/GenBank/DDBJ databases">
        <title>Caerostris extrusa draft genome.</title>
        <authorList>
            <person name="Kono N."/>
            <person name="Arakawa K."/>
        </authorList>
    </citation>
    <scope>NUCLEOTIDE SEQUENCE [LARGE SCALE GENOMIC DNA]</scope>
</reference>
<organism evidence="1 2">
    <name type="scientific">Caerostris extrusa</name>
    <name type="common">Bark spider</name>
    <name type="synonym">Caerostris bankana</name>
    <dbReference type="NCBI Taxonomy" id="172846"/>
    <lineage>
        <taxon>Eukaryota</taxon>
        <taxon>Metazoa</taxon>
        <taxon>Ecdysozoa</taxon>
        <taxon>Arthropoda</taxon>
        <taxon>Chelicerata</taxon>
        <taxon>Arachnida</taxon>
        <taxon>Araneae</taxon>
        <taxon>Araneomorphae</taxon>
        <taxon>Entelegynae</taxon>
        <taxon>Araneoidea</taxon>
        <taxon>Araneidae</taxon>
        <taxon>Caerostris</taxon>
    </lineage>
</organism>